<dbReference type="InterPro" id="IPR015422">
    <property type="entry name" value="PyrdxlP-dep_Trfase_small"/>
</dbReference>
<evidence type="ECO:0000256" key="1">
    <source>
        <dbReference type="ARBA" id="ARBA00001933"/>
    </source>
</evidence>
<name>A0ABP8X427_9MICO</name>
<comment type="similarity">
    <text evidence="2 4">Belongs to the trans-sulfuration enzymes family.</text>
</comment>
<keyword evidence="5" id="KW-0032">Aminotransferase</keyword>
<keyword evidence="3 4" id="KW-0663">Pyridoxal phosphate</keyword>
<dbReference type="InterPro" id="IPR015421">
    <property type="entry name" value="PyrdxlP-dep_Trfase_major"/>
</dbReference>
<dbReference type="Gene3D" id="3.40.640.10">
    <property type="entry name" value="Type I PLP-dependent aspartate aminotransferase-like (Major domain)"/>
    <property type="match status" value="1"/>
</dbReference>
<dbReference type="PANTHER" id="PTHR11808">
    <property type="entry name" value="TRANS-SULFURATION ENZYME FAMILY MEMBER"/>
    <property type="match status" value="1"/>
</dbReference>
<keyword evidence="6" id="KW-1185">Reference proteome</keyword>
<protein>
    <submittedName>
        <fullName evidence="5">Aminotransferase class I/II-fold pyridoxal phosphate-dependent enzyme</fullName>
    </submittedName>
</protein>
<dbReference type="SUPFAM" id="SSF53383">
    <property type="entry name" value="PLP-dependent transferases"/>
    <property type="match status" value="1"/>
</dbReference>
<sequence>MTRRGRSGAPRRVRRILAVMSTNPAAGLSPATVVVSAGRPERTQGGHINPSLPLNSTYVSRGVITSGELSYARGDNDAWHPFERALVALECGSGADGDAGAGEGIVFGSGMAAIAAVFSLVPDGGTMVLPRHAYQAGMVLADQIRDRHGVTLRHVDIADTDAVVAALDGADLLLVESPTNPMLEVADLPAVLGAARARGMRSVVDNTFATPLGQRPLEHGADVVLHSVTKYLAGHSDVVLGALVTRDAELAATLREHRTLHGAIAGPFEVWLALRGLRTLALRFERAQANAAELARRLADHPEVAEVRHPSLPGDPGHGRAKAQMNGFGAIIGVRPVGRAGLDPVERADAVVDAVRLWLPATSLGGVESMLERRRRWGTEAVTVPEDLLRLSVGIEDVEDLWLDLDQALRA</sequence>
<evidence type="ECO:0000256" key="4">
    <source>
        <dbReference type="RuleBase" id="RU362118"/>
    </source>
</evidence>
<comment type="caution">
    <text evidence="5">The sequence shown here is derived from an EMBL/GenBank/DDBJ whole genome shotgun (WGS) entry which is preliminary data.</text>
</comment>
<dbReference type="PANTHER" id="PTHR11808:SF15">
    <property type="entry name" value="CYSTATHIONINE GAMMA-LYASE"/>
    <property type="match status" value="1"/>
</dbReference>
<dbReference type="Gene3D" id="3.90.1150.10">
    <property type="entry name" value="Aspartate Aminotransferase, domain 1"/>
    <property type="match status" value="1"/>
</dbReference>
<dbReference type="InterPro" id="IPR015424">
    <property type="entry name" value="PyrdxlP-dep_Trfase"/>
</dbReference>
<keyword evidence="5" id="KW-0808">Transferase</keyword>
<dbReference type="Proteomes" id="UP001500843">
    <property type="component" value="Unassembled WGS sequence"/>
</dbReference>
<gene>
    <name evidence="5" type="ORF">GCM10023198_21140</name>
</gene>
<evidence type="ECO:0000313" key="5">
    <source>
        <dbReference type="EMBL" id="GAA4700213.1"/>
    </source>
</evidence>
<dbReference type="EMBL" id="BAABHM010000011">
    <property type="protein sequence ID" value="GAA4700213.1"/>
    <property type="molecule type" value="Genomic_DNA"/>
</dbReference>
<comment type="cofactor">
    <cofactor evidence="1 4">
        <name>pyridoxal 5'-phosphate</name>
        <dbReference type="ChEBI" id="CHEBI:597326"/>
    </cofactor>
</comment>
<proteinExistence type="inferred from homology"/>
<dbReference type="PIRSF" id="PIRSF001434">
    <property type="entry name" value="CGS"/>
    <property type="match status" value="1"/>
</dbReference>
<accession>A0ABP8X427</accession>
<dbReference type="InterPro" id="IPR000277">
    <property type="entry name" value="Cys/Met-Metab_PyrdxlP-dep_enz"/>
</dbReference>
<organism evidence="5 6">
    <name type="scientific">Promicromonospora umidemergens</name>
    <dbReference type="NCBI Taxonomy" id="629679"/>
    <lineage>
        <taxon>Bacteria</taxon>
        <taxon>Bacillati</taxon>
        <taxon>Actinomycetota</taxon>
        <taxon>Actinomycetes</taxon>
        <taxon>Micrococcales</taxon>
        <taxon>Promicromonosporaceae</taxon>
        <taxon>Promicromonospora</taxon>
    </lineage>
</organism>
<evidence type="ECO:0000313" key="6">
    <source>
        <dbReference type="Proteomes" id="UP001500843"/>
    </source>
</evidence>
<evidence type="ECO:0000256" key="3">
    <source>
        <dbReference type="ARBA" id="ARBA00022898"/>
    </source>
</evidence>
<evidence type="ECO:0000256" key="2">
    <source>
        <dbReference type="ARBA" id="ARBA00009077"/>
    </source>
</evidence>
<reference evidence="6" key="1">
    <citation type="journal article" date="2019" name="Int. J. Syst. Evol. Microbiol.">
        <title>The Global Catalogue of Microorganisms (GCM) 10K type strain sequencing project: providing services to taxonomists for standard genome sequencing and annotation.</title>
        <authorList>
            <consortium name="The Broad Institute Genomics Platform"/>
            <consortium name="The Broad Institute Genome Sequencing Center for Infectious Disease"/>
            <person name="Wu L."/>
            <person name="Ma J."/>
        </authorList>
    </citation>
    <scope>NUCLEOTIDE SEQUENCE [LARGE SCALE GENOMIC DNA]</scope>
    <source>
        <strain evidence="6">JCM 17975</strain>
    </source>
</reference>
<dbReference type="Pfam" id="PF01053">
    <property type="entry name" value="Cys_Met_Meta_PP"/>
    <property type="match status" value="1"/>
</dbReference>
<dbReference type="GO" id="GO:0008483">
    <property type="term" value="F:transaminase activity"/>
    <property type="evidence" value="ECO:0007669"/>
    <property type="project" value="UniProtKB-KW"/>
</dbReference>